<dbReference type="AlphaFoldDB" id="A0A1B2EZU0"/>
<protein>
    <submittedName>
        <fullName evidence="2">Uncharacterized protein</fullName>
    </submittedName>
</protein>
<dbReference type="KEGG" id="moc:BB934_45380"/>
<reference evidence="2" key="1">
    <citation type="submission" date="2016-07" db="EMBL/GenBank/DDBJ databases">
        <title>Microvirga ossetica sp. nov. a new species of rhizobia isolated from root nodules of the legume species Vicia alpestris Steven originated from North Ossetia region in the Caucasus.</title>
        <authorList>
            <person name="Safronova V.I."/>
            <person name="Kuznetsova I.G."/>
            <person name="Sazanova A.L."/>
            <person name="Belimov A."/>
            <person name="Andronov E."/>
            <person name="Osledkin Y.S."/>
            <person name="Onishchuk O.P."/>
            <person name="Kurchak O.N."/>
            <person name="Shaposhnikov A.I."/>
            <person name="Willems A."/>
            <person name="Tikhonovich I.A."/>
        </authorList>
    </citation>
    <scope>NUCLEOTIDE SEQUENCE [LARGE SCALE GENOMIC DNA]</scope>
    <source>
        <strain evidence="2">V5/3M</strain>
        <plasmid evidence="2">unnamed5</plasmid>
    </source>
</reference>
<dbReference type="EMBL" id="CP016621">
    <property type="protein sequence ID" value="ANY85454.1"/>
    <property type="molecule type" value="Genomic_DNA"/>
</dbReference>
<organism evidence="2">
    <name type="scientific">Microvirga ossetica</name>
    <dbReference type="NCBI Taxonomy" id="1882682"/>
    <lineage>
        <taxon>Bacteria</taxon>
        <taxon>Pseudomonadati</taxon>
        <taxon>Pseudomonadota</taxon>
        <taxon>Alphaproteobacteria</taxon>
        <taxon>Hyphomicrobiales</taxon>
        <taxon>Methylobacteriaceae</taxon>
        <taxon>Microvirga</taxon>
    </lineage>
</organism>
<evidence type="ECO:0000256" key="1">
    <source>
        <dbReference type="SAM" id="MobiDB-lite"/>
    </source>
</evidence>
<evidence type="ECO:0000313" key="2">
    <source>
        <dbReference type="EMBL" id="ANY85454.1"/>
    </source>
</evidence>
<dbReference type="RefSeq" id="WP_099516226.1">
    <property type="nucleotide sequence ID" value="NZ_CP016621.1"/>
</dbReference>
<gene>
    <name evidence="2" type="ORF">BB934_45380</name>
</gene>
<geneLocation type="plasmid" evidence="2">
    <name>unnamed5</name>
</geneLocation>
<name>A0A1B2EZU0_9HYPH</name>
<feature type="region of interest" description="Disordered" evidence="1">
    <location>
        <begin position="102"/>
        <end position="130"/>
    </location>
</feature>
<sequence length="130" mass="14814">MDYAAQHAVEGNYQIEISEGFWLRTDLSMTEMRWMARVVFIDSKGVKTPTSYKAETSQAGDPNKRIVRARLLNALTRLKAYRQQTGKRWEIEQKEKREAEKAARLAAREAATAEKKPARTRADLLASVAD</sequence>
<accession>A0A1B2EZU0</accession>
<keyword evidence="2" id="KW-0614">Plasmid</keyword>
<feature type="compositionally biased region" description="Basic and acidic residues" evidence="1">
    <location>
        <begin position="102"/>
        <end position="122"/>
    </location>
</feature>
<proteinExistence type="predicted"/>